<gene>
    <name evidence="1" type="ORF">GOP47_0023390</name>
</gene>
<dbReference type="EMBL" id="JABFUD020000023">
    <property type="protein sequence ID" value="KAI5060885.1"/>
    <property type="molecule type" value="Genomic_DNA"/>
</dbReference>
<organism evidence="1 2">
    <name type="scientific">Adiantum capillus-veneris</name>
    <name type="common">Maidenhair fern</name>
    <dbReference type="NCBI Taxonomy" id="13818"/>
    <lineage>
        <taxon>Eukaryota</taxon>
        <taxon>Viridiplantae</taxon>
        <taxon>Streptophyta</taxon>
        <taxon>Embryophyta</taxon>
        <taxon>Tracheophyta</taxon>
        <taxon>Polypodiopsida</taxon>
        <taxon>Polypodiidae</taxon>
        <taxon>Polypodiales</taxon>
        <taxon>Pteridineae</taxon>
        <taxon>Pteridaceae</taxon>
        <taxon>Vittarioideae</taxon>
        <taxon>Adiantum</taxon>
    </lineage>
</organism>
<protein>
    <submittedName>
        <fullName evidence="1">Uncharacterized protein</fullName>
    </submittedName>
</protein>
<dbReference type="AlphaFoldDB" id="A0A9D4U4E3"/>
<reference evidence="1" key="1">
    <citation type="submission" date="2021-01" db="EMBL/GenBank/DDBJ databases">
        <title>Adiantum capillus-veneris genome.</title>
        <authorList>
            <person name="Fang Y."/>
            <person name="Liao Q."/>
        </authorList>
    </citation>
    <scope>NUCLEOTIDE SEQUENCE</scope>
    <source>
        <strain evidence="1">H3</strain>
        <tissue evidence="1">Leaf</tissue>
    </source>
</reference>
<evidence type="ECO:0000313" key="2">
    <source>
        <dbReference type="Proteomes" id="UP000886520"/>
    </source>
</evidence>
<accession>A0A9D4U4E3</accession>
<proteinExistence type="predicted"/>
<name>A0A9D4U4E3_ADICA</name>
<sequence>MELQSLDALLKINIEVPSKLTKTELEESIVLWGAKILLRFEETTNMNLNFLPKSIYQSRLSQVTIDILVLRLAQKCLIYCDRLSLFFIIVLLVTL</sequence>
<dbReference type="Proteomes" id="UP000886520">
    <property type="component" value="Chromosome 23"/>
</dbReference>
<keyword evidence="2" id="KW-1185">Reference proteome</keyword>
<evidence type="ECO:0000313" key="1">
    <source>
        <dbReference type="EMBL" id="KAI5060885.1"/>
    </source>
</evidence>
<comment type="caution">
    <text evidence="1">The sequence shown here is derived from an EMBL/GenBank/DDBJ whole genome shotgun (WGS) entry which is preliminary data.</text>
</comment>